<keyword evidence="1" id="KW-0472">Membrane</keyword>
<dbReference type="EMBL" id="BMKX01000004">
    <property type="protein sequence ID" value="GGJ61661.1"/>
    <property type="molecule type" value="Genomic_DNA"/>
</dbReference>
<sequence>MMLFDLLGESAPPAPPRRSALVFAALTALLLLASAALQLRASAARWVEFGSTVGDNELSVESDQFDYFFPAGEFFPLPHTGIPLGIALLIQAAALLCLLATLIGVRERTSRAVFFTALPLGVLAALGFALQGLHAWLSAFEQQPSALAESWLVDLALLIAFLALCALSILCCFSIPLLGIAAAFLLGSTMIGYFISSSLLAPLLTGYVSHDTTPGTETIVALSTAAASLTMLAGLITLTVQRRK</sequence>
<dbReference type="RefSeq" id="WP_188685542.1">
    <property type="nucleotide sequence ID" value="NZ_BMKX01000004.1"/>
</dbReference>
<feature type="transmembrane region" description="Helical" evidence="1">
    <location>
        <begin position="219"/>
        <end position="240"/>
    </location>
</feature>
<evidence type="ECO:0000256" key="1">
    <source>
        <dbReference type="SAM" id="Phobius"/>
    </source>
</evidence>
<organism evidence="2 3">
    <name type="scientific">Glutamicibacter ardleyensis</name>
    <dbReference type="NCBI Taxonomy" id="225894"/>
    <lineage>
        <taxon>Bacteria</taxon>
        <taxon>Bacillati</taxon>
        <taxon>Actinomycetota</taxon>
        <taxon>Actinomycetes</taxon>
        <taxon>Micrococcales</taxon>
        <taxon>Micrococcaceae</taxon>
        <taxon>Glutamicibacter</taxon>
    </lineage>
</organism>
<dbReference type="GeneID" id="303304415"/>
<keyword evidence="1" id="KW-1133">Transmembrane helix</keyword>
<keyword evidence="3" id="KW-1185">Reference proteome</keyword>
<feature type="transmembrane region" description="Helical" evidence="1">
    <location>
        <begin position="151"/>
        <end position="170"/>
    </location>
</feature>
<proteinExistence type="predicted"/>
<feature type="transmembrane region" description="Helical" evidence="1">
    <location>
        <begin position="177"/>
        <end position="199"/>
    </location>
</feature>
<feature type="transmembrane region" description="Helical" evidence="1">
    <location>
        <begin position="112"/>
        <end position="131"/>
    </location>
</feature>
<gene>
    <name evidence="2" type="ORF">GCM10007173_20610</name>
</gene>
<keyword evidence="1" id="KW-0812">Transmembrane</keyword>
<dbReference type="Proteomes" id="UP000606115">
    <property type="component" value="Unassembled WGS sequence"/>
</dbReference>
<feature type="transmembrane region" description="Helical" evidence="1">
    <location>
        <begin position="82"/>
        <end position="105"/>
    </location>
</feature>
<evidence type="ECO:0000313" key="2">
    <source>
        <dbReference type="EMBL" id="GGJ61661.1"/>
    </source>
</evidence>
<evidence type="ECO:0000313" key="3">
    <source>
        <dbReference type="Proteomes" id="UP000606115"/>
    </source>
</evidence>
<accession>A0ABQ2DKL8</accession>
<reference evidence="3" key="1">
    <citation type="journal article" date="2019" name="Int. J. Syst. Evol. Microbiol.">
        <title>The Global Catalogue of Microorganisms (GCM) 10K type strain sequencing project: providing services to taxonomists for standard genome sequencing and annotation.</title>
        <authorList>
            <consortium name="The Broad Institute Genomics Platform"/>
            <consortium name="The Broad Institute Genome Sequencing Center for Infectious Disease"/>
            <person name="Wu L."/>
            <person name="Ma J."/>
        </authorList>
    </citation>
    <scope>NUCLEOTIDE SEQUENCE [LARGE SCALE GENOMIC DNA]</scope>
    <source>
        <strain evidence="3">CGMCC 1.3685</strain>
    </source>
</reference>
<name>A0ABQ2DKL8_9MICC</name>
<comment type="caution">
    <text evidence="2">The sequence shown here is derived from an EMBL/GenBank/DDBJ whole genome shotgun (WGS) entry which is preliminary data.</text>
</comment>
<protein>
    <submittedName>
        <fullName evidence="2">Uncharacterized protein</fullName>
    </submittedName>
</protein>